<evidence type="ECO:0000313" key="1">
    <source>
        <dbReference type="EMBL" id="CAJ2508806.1"/>
    </source>
</evidence>
<name>A0AAI8YIS4_9PEZI</name>
<dbReference type="EMBL" id="CAUWAG010000012">
    <property type="protein sequence ID" value="CAJ2508806.1"/>
    <property type="molecule type" value="Genomic_DNA"/>
</dbReference>
<organism evidence="1 2">
    <name type="scientific">Anthostomella pinea</name>
    <dbReference type="NCBI Taxonomy" id="933095"/>
    <lineage>
        <taxon>Eukaryota</taxon>
        <taxon>Fungi</taxon>
        <taxon>Dikarya</taxon>
        <taxon>Ascomycota</taxon>
        <taxon>Pezizomycotina</taxon>
        <taxon>Sordariomycetes</taxon>
        <taxon>Xylariomycetidae</taxon>
        <taxon>Xylariales</taxon>
        <taxon>Xylariaceae</taxon>
        <taxon>Anthostomella</taxon>
    </lineage>
</organism>
<accession>A0AAI8YIS4</accession>
<evidence type="ECO:0000313" key="2">
    <source>
        <dbReference type="Proteomes" id="UP001295740"/>
    </source>
</evidence>
<keyword evidence="2" id="KW-1185">Reference proteome</keyword>
<protein>
    <submittedName>
        <fullName evidence="1">Uu.00g138320.m01.CDS01</fullName>
    </submittedName>
</protein>
<dbReference type="Proteomes" id="UP001295740">
    <property type="component" value="Unassembled WGS sequence"/>
</dbReference>
<reference evidence="1" key="1">
    <citation type="submission" date="2023-10" db="EMBL/GenBank/DDBJ databases">
        <authorList>
            <person name="Hackl T."/>
        </authorList>
    </citation>
    <scope>NUCLEOTIDE SEQUENCE</scope>
</reference>
<gene>
    <name evidence="1" type="ORF">KHLLAP_LOCUS9274</name>
</gene>
<sequence>MPCRDAPEQSKGVGTEFHGFMDLPREIRDMVYAYRLVRGSVFLPNAAGGHVVIYGRWRTRDYYRQPYGRYAGLPADWGEGYASGQHIGLISGVSKTIHQEAAPLFYGGNRFVFPYGNTDFASCYDRVRLPWYHDYFDMMRDISITFDMRDQDDQATDLECRYHSGPGPDEYDDEDAVPPGTSTSMQLDYMVRLHREKNSTVETQYDERLRHTVGMTLDRLQLSFEECYCGLGCCRKVNYVLDNLCLLSHWEVRPPKLIEVFGWNNETERERIEQELKGLTLDGEPIPVRFVGKSMTEVRTDSRAAERRRLQAEGQIPPDLQAQGDTV</sequence>
<dbReference type="AlphaFoldDB" id="A0AAI8YIS4"/>
<proteinExistence type="predicted"/>
<comment type="caution">
    <text evidence="1">The sequence shown here is derived from an EMBL/GenBank/DDBJ whole genome shotgun (WGS) entry which is preliminary data.</text>
</comment>